<evidence type="ECO:0000313" key="10">
    <source>
        <dbReference type="Proteomes" id="UP001596113"/>
    </source>
</evidence>
<dbReference type="PROSITE" id="PS50928">
    <property type="entry name" value="ABC_TM1"/>
    <property type="match status" value="1"/>
</dbReference>
<dbReference type="InterPro" id="IPR025966">
    <property type="entry name" value="OppC_N"/>
</dbReference>
<reference evidence="10" key="1">
    <citation type="journal article" date="2019" name="Int. J. Syst. Evol. Microbiol.">
        <title>The Global Catalogue of Microorganisms (GCM) 10K type strain sequencing project: providing services to taxonomists for standard genome sequencing and annotation.</title>
        <authorList>
            <consortium name="The Broad Institute Genomics Platform"/>
            <consortium name="The Broad Institute Genome Sequencing Center for Infectious Disease"/>
            <person name="Wu L."/>
            <person name="Ma J."/>
        </authorList>
    </citation>
    <scope>NUCLEOTIDE SEQUENCE [LARGE SCALE GENOMIC DNA]</scope>
    <source>
        <strain evidence="10">CGMCC 1.18575</strain>
    </source>
</reference>
<keyword evidence="5 7" id="KW-1133">Transmembrane helix</keyword>
<evidence type="ECO:0000259" key="8">
    <source>
        <dbReference type="PROSITE" id="PS50928"/>
    </source>
</evidence>
<evidence type="ECO:0000256" key="1">
    <source>
        <dbReference type="ARBA" id="ARBA00004651"/>
    </source>
</evidence>
<feature type="transmembrane region" description="Helical" evidence="7">
    <location>
        <begin position="118"/>
        <end position="138"/>
    </location>
</feature>
<comment type="subcellular location">
    <subcellularLocation>
        <location evidence="1 7">Cell membrane</location>
        <topology evidence="1 7">Multi-pass membrane protein</topology>
    </subcellularLocation>
</comment>
<keyword evidence="3" id="KW-1003">Cell membrane</keyword>
<keyword evidence="4 7" id="KW-0812">Transmembrane</keyword>
<dbReference type="Pfam" id="PF00528">
    <property type="entry name" value="BPD_transp_1"/>
    <property type="match status" value="1"/>
</dbReference>
<evidence type="ECO:0000256" key="5">
    <source>
        <dbReference type="ARBA" id="ARBA00022989"/>
    </source>
</evidence>
<dbReference type="Pfam" id="PF12911">
    <property type="entry name" value="OppC_N"/>
    <property type="match status" value="1"/>
</dbReference>
<feature type="transmembrane region" description="Helical" evidence="7">
    <location>
        <begin position="144"/>
        <end position="161"/>
    </location>
</feature>
<accession>A0ABW0HYQ0</accession>
<feature type="transmembrane region" description="Helical" evidence="7">
    <location>
        <begin position="20"/>
        <end position="40"/>
    </location>
</feature>
<evidence type="ECO:0000256" key="6">
    <source>
        <dbReference type="ARBA" id="ARBA00023136"/>
    </source>
</evidence>
<feature type="transmembrane region" description="Helical" evidence="7">
    <location>
        <begin position="200"/>
        <end position="227"/>
    </location>
</feature>
<keyword evidence="2 7" id="KW-0813">Transport</keyword>
<evidence type="ECO:0000256" key="7">
    <source>
        <dbReference type="RuleBase" id="RU363032"/>
    </source>
</evidence>
<dbReference type="EMBL" id="JBHSMI010000052">
    <property type="protein sequence ID" value="MFC5406326.1"/>
    <property type="molecule type" value="Genomic_DNA"/>
</dbReference>
<evidence type="ECO:0000313" key="9">
    <source>
        <dbReference type="EMBL" id="MFC5406326.1"/>
    </source>
</evidence>
<dbReference type="Proteomes" id="UP001596113">
    <property type="component" value="Unassembled WGS sequence"/>
</dbReference>
<evidence type="ECO:0000256" key="4">
    <source>
        <dbReference type="ARBA" id="ARBA00022692"/>
    </source>
</evidence>
<proteinExistence type="inferred from homology"/>
<dbReference type="InterPro" id="IPR035906">
    <property type="entry name" value="MetI-like_sf"/>
</dbReference>
<name>A0ABW0HYQ0_9BACL</name>
<feature type="transmembrane region" description="Helical" evidence="7">
    <location>
        <begin position="81"/>
        <end position="106"/>
    </location>
</feature>
<comment type="caution">
    <text evidence="9">The sequence shown here is derived from an EMBL/GenBank/DDBJ whole genome shotgun (WGS) entry which is preliminary data.</text>
</comment>
<evidence type="ECO:0000256" key="2">
    <source>
        <dbReference type="ARBA" id="ARBA00022448"/>
    </source>
</evidence>
<dbReference type="CDD" id="cd06261">
    <property type="entry name" value="TM_PBP2"/>
    <property type="match status" value="1"/>
</dbReference>
<dbReference type="PANTHER" id="PTHR43386">
    <property type="entry name" value="OLIGOPEPTIDE TRANSPORT SYSTEM PERMEASE PROTEIN APPC"/>
    <property type="match status" value="1"/>
</dbReference>
<feature type="transmembrane region" description="Helical" evidence="7">
    <location>
        <begin position="247"/>
        <end position="267"/>
    </location>
</feature>
<dbReference type="InterPro" id="IPR000515">
    <property type="entry name" value="MetI-like"/>
</dbReference>
<dbReference type="RefSeq" id="WP_378138404.1">
    <property type="nucleotide sequence ID" value="NZ_JBHSMI010000052.1"/>
</dbReference>
<protein>
    <submittedName>
        <fullName evidence="9">ABC transporter permease</fullName>
    </submittedName>
</protein>
<sequence>MASRRNTFTTAFARRRWMLYLSLVMLLAVVVCGIFAPYLAPNDPNFVDFSHKLQSPSLNYPLGTDQLGRCLFSRLLYGTRVSLGLALLIVAACLLSGLLVGCLSGYAGGWIDNVIMRACDAVLAFPSLILAISLIAVWGTGWKQMAIALVIVQTVYYARFVRGLVMNLKQQTYVTAARVSGTNPVRILMRHIVPNMLPPLLVVVTLEIGWVIMDIYALSFIGLGIQAPTAEWGAMINDGKSFIRSHPRLMIAPGAVIFIMVALLNLVSDAFSEHKGFGSPLRRKTKASA</sequence>
<feature type="domain" description="ABC transmembrane type-1" evidence="8">
    <location>
        <begin position="79"/>
        <end position="268"/>
    </location>
</feature>
<evidence type="ECO:0000256" key="3">
    <source>
        <dbReference type="ARBA" id="ARBA00022475"/>
    </source>
</evidence>
<organism evidence="9 10">
    <name type="scientific">Cohnella soli</name>
    <dbReference type="NCBI Taxonomy" id="425005"/>
    <lineage>
        <taxon>Bacteria</taxon>
        <taxon>Bacillati</taxon>
        <taxon>Bacillota</taxon>
        <taxon>Bacilli</taxon>
        <taxon>Bacillales</taxon>
        <taxon>Paenibacillaceae</taxon>
        <taxon>Cohnella</taxon>
    </lineage>
</organism>
<dbReference type="PANTHER" id="PTHR43386:SF1">
    <property type="entry name" value="D,D-DIPEPTIDE TRANSPORT SYSTEM PERMEASE PROTEIN DDPC-RELATED"/>
    <property type="match status" value="1"/>
</dbReference>
<comment type="similarity">
    <text evidence="7">Belongs to the binding-protein-dependent transport system permease family.</text>
</comment>
<dbReference type="SUPFAM" id="SSF161098">
    <property type="entry name" value="MetI-like"/>
    <property type="match status" value="1"/>
</dbReference>
<gene>
    <name evidence="9" type="ORF">ACFPOF_26630</name>
</gene>
<keyword evidence="6 7" id="KW-0472">Membrane</keyword>
<keyword evidence="10" id="KW-1185">Reference proteome</keyword>
<dbReference type="InterPro" id="IPR050366">
    <property type="entry name" value="BP-dependent_transpt_permease"/>
</dbReference>
<dbReference type="Gene3D" id="1.10.3720.10">
    <property type="entry name" value="MetI-like"/>
    <property type="match status" value="1"/>
</dbReference>